<organism evidence="6 7">
    <name type="scientific">Glycomyces algeriensis</name>
    <dbReference type="NCBI Taxonomy" id="256037"/>
    <lineage>
        <taxon>Bacteria</taxon>
        <taxon>Bacillati</taxon>
        <taxon>Actinomycetota</taxon>
        <taxon>Actinomycetes</taxon>
        <taxon>Glycomycetales</taxon>
        <taxon>Glycomycetaceae</taxon>
        <taxon>Glycomyces</taxon>
    </lineage>
</organism>
<keyword evidence="7" id="KW-1185">Reference proteome</keyword>
<evidence type="ECO:0000313" key="6">
    <source>
        <dbReference type="EMBL" id="GLI44812.1"/>
    </source>
</evidence>
<dbReference type="PROSITE" id="PS01231">
    <property type="entry name" value="TRMA_2"/>
    <property type="match status" value="1"/>
</dbReference>
<dbReference type="Gene3D" id="3.40.50.150">
    <property type="entry name" value="Vaccinia Virus protein VP39"/>
    <property type="match status" value="2"/>
</dbReference>
<feature type="binding site" evidence="4">
    <location>
        <position position="257"/>
    </location>
    <ligand>
        <name>S-adenosyl-L-methionine</name>
        <dbReference type="ChEBI" id="CHEBI:59789"/>
    </ligand>
</feature>
<gene>
    <name evidence="6" type="ORF">GALLR39Z86_46620</name>
</gene>
<reference evidence="6" key="1">
    <citation type="submission" date="2022-12" db="EMBL/GenBank/DDBJ databases">
        <title>Reference genome sequencing for broad-spectrum identification of bacterial and archaeal isolates by mass spectrometry.</title>
        <authorList>
            <person name="Sekiguchi Y."/>
            <person name="Tourlousse D.M."/>
        </authorList>
    </citation>
    <scope>NUCLEOTIDE SEQUENCE</scope>
    <source>
        <strain evidence="6">LLR39Z86</strain>
    </source>
</reference>
<dbReference type="InterPro" id="IPR012340">
    <property type="entry name" value="NA-bd_OB-fold"/>
</dbReference>
<dbReference type="SUPFAM" id="SSF53335">
    <property type="entry name" value="S-adenosyl-L-methionine-dependent methyltransferases"/>
    <property type="match status" value="1"/>
</dbReference>
<comment type="caution">
    <text evidence="6">The sequence shown here is derived from an EMBL/GenBank/DDBJ whole genome shotgun (WGS) entry which is preliminary data.</text>
</comment>
<dbReference type="PROSITE" id="PS51687">
    <property type="entry name" value="SAM_MT_RNA_M5U"/>
    <property type="match status" value="1"/>
</dbReference>
<dbReference type="Pfam" id="PF05958">
    <property type="entry name" value="tRNA_U5-meth_tr"/>
    <property type="match status" value="1"/>
</dbReference>
<dbReference type="EMBL" id="BSDT01000001">
    <property type="protein sequence ID" value="GLI44812.1"/>
    <property type="molecule type" value="Genomic_DNA"/>
</dbReference>
<evidence type="ECO:0000256" key="1">
    <source>
        <dbReference type="ARBA" id="ARBA00022603"/>
    </source>
</evidence>
<protein>
    <submittedName>
        <fullName evidence="6">RNA methyltransferase</fullName>
    </submittedName>
</protein>
<dbReference type="Proteomes" id="UP001144313">
    <property type="component" value="Unassembled WGS sequence"/>
</dbReference>
<comment type="similarity">
    <text evidence="4">Belongs to the class I-like SAM-binding methyltransferase superfamily. RNA M5U methyltransferase family.</text>
</comment>
<proteinExistence type="inferred from homology"/>
<dbReference type="RefSeq" id="WP_270115539.1">
    <property type="nucleotide sequence ID" value="NZ_BAAAOL010000001.1"/>
</dbReference>
<feature type="domain" description="TRAM" evidence="5">
    <location>
        <begin position="1"/>
        <end position="52"/>
    </location>
</feature>
<keyword evidence="3 4" id="KW-0949">S-adenosyl-L-methionine</keyword>
<sequence>MIVTVGDVAAGGHCVARVEGEVYFVRHALPGETVRIEVNERKKKFAFADAVEIIEASPDRVEPPCPYAGPGKCGGCDFQHAKPEAQRRLKAKVLYDQLTRIGGVDPAKLEGVEVEELPWDEGALGWRTRMQYAVDEDGRPGLRVHKSHDLVHIDRCIIATERIQESDLLTKTWDGMGAVGVVDSQDEELGVYTQLRRTARPHHKSGPKLVHQTVGGNQYAIDFDGFWQVHPAAAPAFLACALEFLNPQEGESAWDLYAGAGIFAAGLAEAVGETGRVVAVENARSSRTAPNLSAWKNAGAIEDDVASITPNLGSVDLVVLDPPRSGAGPEVVVALGEARPRAICYIACDAGALARDAKDLAIEGYEITRIRAFDAFPMTQHFETIALFELVDY</sequence>
<evidence type="ECO:0000256" key="3">
    <source>
        <dbReference type="ARBA" id="ARBA00022691"/>
    </source>
</evidence>
<evidence type="ECO:0000313" key="7">
    <source>
        <dbReference type="Proteomes" id="UP001144313"/>
    </source>
</evidence>
<keyword evidence="1 4" id="KW-0489">Methyltransferase</keyword>
<evidence type="ECO:0000259" key="5">
    <source>
        <dbReference type="PROSITE" id="PS50926"/>
    </source>
</evidence>
<dbReference type="GO" id="GO:0070475">
    <property type="term" value="P:rRNA base methylation"/>
    <property type="evidence" value="ECO:0007669"/>
    <property type="project" value="TreeGrafter"/>
</dbReference>
<dbReference type="InterPro" id="IPR029063">
    <property type="entry name" value="SAM-dependent_MTases_sf"/>
</dbReference>
<feature type="binding site" evidence="4">
    <location>
        <position position="281"/>
    </location>
    <ligand>
        <name>S-adenosyl-L-methionine</name>
        <dbReference type="ChEBI" id="CHEBI:59789"/>
    </ligand>
</feature>
<dbReference type="InterPro" id="IPR010280">
    <property type="entry name" value="U5_MeTrfase_fam"/>
</dbReference>
<feature type="active site" description="Nucleophile" evidence="4">
    <location>
        <position position="348"/>
    </location>
</feature>
<dbReference type="PANTHER" id="PTHR11061:SF30">
    <property type="entry name" value="TRNA (URACIL(54)-C(5))-METHYLTRANSFERASE"/>
    <property type="match status" value="1"/>
</dbReference>
<dbReference type="PANTHER" id="PTHR11061">
    <property type="entry name" value="RNA M5U METHYLTRANSFERASE"/>
    <property type="match status" value="1"/>
</dbReference>
<keyword evidence="2 4" id="KW-0808">Transferase</keyword>
<name>A0A9W6GDI2_9ACTN</name>
<evidence type="ECO:0000256" key="2">
    <source>
        <dbReference type="ARBA" id="ARBA00022679"/>
    </source>
</evidence>
<dbReference type="Pfam" id="PF01938">
    <property type="entry name" value="TRAM"/>
    <property type="match status" value="1"/>
</dbReference>
<dbReference type="AlphaFoldDB" id="A0A9W6GDI2"/>
<dbReference type="Gene3D" id="2.40.50.140">
    <property type="entry name" value="Nucleic acid-binding proteins"/>
    <property type="match status" value="1"/>
</dbReference>
<evidence type="ECO:0000256" key="4">
    <source>
        <dbReference type="PROSITE-ProRule" id="PRU01024"/>
    </source>
</evidence>
<dbReference type="SUPFAM" id="SSF50249">
    <property type="entry name" value="Nucleic acid-binding proteins"/>
    <property type="match status" value="1"/>
</dbReference>
<dbReference type="Gene3D" id="2.40.50.1070">
    <property type="match status" value="1"/>
</dbReference>
<dbReference type="PROSITE" id="PS50926">
    <property type="entry name" value="TRAM"/>
    <property type="match status" value="1"/>
</dbReference>
<feature type="binding site" evidence="4">
    <location>
        <position position="228"/>
    </location>
    <ligand>
        <name>S-adenosyl-L-methionine</name>
        <dbReference type="ChEBI" id="CHEBI:59789"/>
    </ligand>
</feature>
<dbReference type="InterPro" id="IPR002792">
    <property type="entry name" value="TRAM_dom"/>
</dbReference>
<dbReference type="InterPro" id="IPR030391">
    <property type="entry name" value="MeTrfase_TrmA_CS"/>
</dbReference>
<dbReference type="GO" id="GO:0070041">
    <property type="term" value="F:rRNA (uridine-C5-)-methyltransferase activity"/>
    <property type="evidence" value="ECO:0007669"/>
    <property type="project" value="TreeGrafter"/>
</dbReference>
<accession>A0A9W6GDI2</accession>
<feature type="binding site" evidence="4">
    <location>
        <position position="321"/>
    </location>
    <ligand>
        <name>S-adenosyl-L-methionine</name>
        <dbReference type="ChEBI" id="CHEBI:59789"/>
    </ligand>
</feature>
<dbReference type="Pfam" id="PF01135">
    <property type="entry name" value="PCMT"/>
    <property type="match status" value="1"/>
</dbReference>